<feature type="region of interest" description="Disordered" evidence="1">
    <location>
        <begin position="860"/>
        <end position="908"/>
    </location>
</feature>
<dbReference type="Proteomes" id="UP000694395">
    <property type="component" value="Chromosome 2"/>
</dbReference>
<feature type="compositionally biased region" description="Low complexity" evidence="1">
    <location>
        <begin position="610"/>
        <end position="620"/>
    </location>
</feature>
<dbReference type="PANTHER" id="PTHR17608">
    <property type="entry name" value="GENETIC SUPPRESSOR ELEMENT 1"/>
    <property type="match status" value="1"/>
</dbReference>
<name>A0A8C7SM77_ONCMY</name>
<feature type="region of interest" description="Disordered" evidence="1">
    <location>
        <begin position="592"/>
        <end position="650"/>
    </location>
</feature>
<reference evidence="3" key="3">
    <citation type="submission" date="2025-09" db="UniProtKB">
        <authorList>
            <consortium name="Ensembl"/>
        </authorList>
    </citation>
    <scope>IDENTIFICATION</scope>
</reference>
<feature type="compositionally biased region" description="Polar residues" evidence="1">
    <location>
        <begin position="1"/>
        <end position="14"/>
    </location>
</feature>
<feature type="domain" description="Genetic suppressor element-like" evidence="2">
    <location>
        <begin position="659"/>
        <end position="804"/>
    </location>
</feature>
<reference evidence="3" key="2">
    <citation type="submission" date="2025-08" db="UniProtKB">
        <authorList>
            <consortium name="Ensembl"/>
        </authorList>
    </citation>
    <scope>IDENTIFICATION</scope>
</reference>
<dbReference type="Pfam" id="PF12540">
    <property type="entry name" value="DUF3736"/>
    <property type="match status" value="1"/>
</dbReference>
<dbReference type="Ensembl" id="ENSOMYT00000077307.2">
    <property type="protein sequence ID" value="ENSOMYP00000071010.2"/>
    <property type="gene ID" value="ENSOMYG00000032855.2"/>
</dbReference>
<feature type="compositionally biased region" description="Pro residues" evidence="1">
    <location>
        <begin position="890"/>
        <end position="903"/>
    </location>
</feature>
<protein>
    <recommendedName>
        <fullName evidence="2">Genetic suppressor element-like domain-containing protein</fullName>
    </recommendedName>
</protein>
<dbReference type="AlphaFoldDB" id="A0A8C7SM77"/>
<feature type="compositionally biased region" description="Basic and acidic residues" evidence="1">
    <location>
        <begin position="1021"/>
        <end position="1032"/>
    </location>
</feature>
<accession>A0A8C7SM77</accession>
<feature type="region of interest" description="Disordered" evidence="1">
    <location>
        <begin position="305"/>
        <end position="397"/>
    </location>
</feature>
<feature type="compositionally biased region" description="Polar residues" evidence="1">
    <location>
        <begin position="513"/>
        <end position="522"/>
    </location>
</feature>
<feature type="compositionally biased region" description="Polar residues" evidence="1">
    <location>
        <begin position="79"/>
        <end position="89"/>
    </location>
</feature>
<feature type="compositionally biased region" description="Basic and acidic residues" evidence="1">
    <location>
        <begin position="357"/>
        <end position="368"/>
    </location>
</feature>
<feature type="region of interest" description="Disordered" evidence="1">
    <location>
        <begin position="1"/>
        <end position="99"/>
    </location>
</feature>
<organism evidence="3 4">
    <name type="scientific">Oncorhynchus mykiss</name>
    <name type="common">Rainbow trout</name>
    <name type="synonym">Salmo gairdneri</name>
    <dbReference type="NCBI Taxonomy" id="8022"/>
    <lineage>
        <taxon>Eukaryota</taxon>
        <taxon>Metazoa</taxon>
        <taxon>Chordata</taxon>
        <taxon>Craniata</taxon>
        <taxon>Vertebrata</taxon>
        <taxon>Euteleostomi</taxon>
        <taxon>Actinopterygii</taxon>
        <taxon>Neopterygii</taxon>
        <taxon>Teleostei</taxon>
        <taxon>Protacanthopterygii</taxon>
        <taxon>Salmoniformes</taxon>
        <taxon>Salmonidae</taxon>
        <taxon>Salmoninae</taxon>
        <taxon>Oncorhynchus</taxon>
    </lineage>
</organism>
<dbReference type="GeneTree" id="ENSGT00700000104539"/>
<feature type="compositionally biased region" description="Basic residues" evidence="1">
    <location>
        <begin position="592"/>
        <end position="607"/>
    </location>
</feature>
<feature type="region of interest" description="Disordered" evidence="1">
    <location>
        <begin position="442"/>
        <end position="560"/>
    </location>
</feature>
<feature type="region of interest" description="Disordered" evidence="1">
    <location>
        <begin position="754"/>
        <end position="778"/>
    </location>
</feature>
<evidence type="ECO:0000259" key="2">
    <source>
        <dbReference type="Pfam" id="PF12540"/>
    </source>
</evidence>
<proteinExistence type="predicted"/>
<evidence type="ECO:0000256" key="1">
    <source>
        <dbReference type="SAM" id="MobiDB-lite"/>
    </source>
</evidence>
<feature type="region of interest" description="Disordered" evidence="1">
    <location>
        <begin position="983"/>
        <end position="1048"/>
    </location>
</feature>
<feature type="compositionally biased region" description="Acidic residues" evidence="1">
    <location>
        <begin position="1033"/>
        <end position="1043"/>
    </location>
</feature>
<dbReference type="InterPro" id="IPR042337">
    <property type="entry name" value="GSE1"/>
</dbReference>
<reference evidence="3" key="1">
    <citation type="submission" date="2020-07" db="EMBL/GenBank/DDBJ databases">
        <title>A long reads based de novo assembly of the rainbow trout Arlee double haploid line genome.</title>
        <authorList>
            <person name="Gao G."/>
            <person name="Palti Y."/>
        </authorList>
    </citation>
    <scope>NUCLEOTIDE SEQUENCE [LARGE SCALE GENOMIC DNA]</scope>
</reference>
<feature type="compositionally biased region" description="Basic and acidic residues" evidence="1">
    <location>
        <begin position="305"/>
        <end position="339"/>
    </location>
</feature>
<feature type="region of interest" description="Disordered" evidence="1">
    <location>
        <begin position="923"/>
        <end position="943"/>
    </location>
</feature>
<evidence type="ECO:0000313" key="4">
    <source>
        <dbReference type="Proteomes" id="UP000694395"/>
    </source>
</evidence>
<feature type="compositionally biased region" description="Polar residues" evidence="1">
    <location>
        <begin position="61"/>
        <end position="70"/>
    </location>
</feature>
<dbReference type="InterPro" id="IPR022207">
    <property type="entry name" value="GSE-like"/>
</dbReference>
<dbReference type="PANTHER" id="PTHR17608:SF4">
    <property type="entry name" value="GENETIC SUPPRESSOR ELEMENT 1"/>
    <property type="match status" value="1"/>
</dbReference>
<feature type="compositionally biased region" description="Low complexity" evidence="1">
    <location>
        <begin position="19"/>
        <end position="35"/>
    </location>
</feature>
<evidence type="ECO:0000313" key="3">
    <source>
        <dbReference type="Ensembl" id="ENSOMYP00000071010.2"/>
    </source>
</evidence>
<feature type="compositionally biased region" description="Low complexity" evidence="1">
    <location>
        <begin position="49"/>
        <end position="60"/>
    </location>
</feature>
<sequence length="1226" mass="135789">MISTPTRTTATVSPLTPLANGSAAAQSAHSGFAAALRQLAKQAEDPRGSSPSSESSVSSPATCLSNSVTTPKRGLPGPLQTSSGVDSLPSTPPGVTIAPTHSKTSNILCIGEGHQAESGVCGVSRESVGSELSPTQKKGGYPVPSHHVLAHSSYPFSLTPSSVMQDRRLQGLSLPGQVHPAVPSGTVPEEYLRGLRPFATSEDLRLRSLHLGLDPVTAAHVTAAAAYYHPAYLHHLHRMEESLCLSALRSQFYSVPAGGAFSTLHPSALHMHVPGARYPGELSHTQSAIAERLQMEEDLRQREKQRELELEREREREQDRERERERERQREREREREMVKAVGTQYLAGLKALTAPPEDRVRPGERLTPKRLGKPTLPALPVPKPLQPDLQSSRGSASHPILTLVPSQMGNAHTASASTGGLHGTLASAMKLQQANGEKLWLSKQRRQGQESEAWSPGEGVEPRRHSNRSNASQRDPGNRESQPHLGAPPPLISPKAHPHLLPHPPVPPTTLWNPASLTETSPDPRRRFDSPIPPSRLPPGLTRAEWPPSWERGEEGCRRMGEGPERFSFIRGPVLQISGLWSMAELERSTHSLHHQHNHHHNHLHQKGSLLLSSPSPSSDLGVQRPSSSPSPSRDLQKSEPPGQEPQNPVVYDKILQQQHRLVSKLDLEESRRREAREGGYYYDLDESYDESDEEEVKAHLRRVAEQPPLKLDTSSEKVCFLRVCGLTTLAHRDQLFHQKRRKRRRMLRERSISPPPVQGKRKTPCSTVAPVPPLSTTLTPEEMDCFPQLEDKKHFLNMLSLSHVTSQQRRDKEKMEGLLKAIKLKRVTLDTIRYNPLPLCSSTPVLSTGDYTPDLPACKSNGLDYPDSPSPLPPYPHHPDNLHTDPLNPQPPPPRHPPPLGLHPDRAGLCERHPSKRLQGLQNGASHLGHPTQLKVPLAGQNGQNKPWERFIREDFAQHFHQAVLQSTHKTLGSSICVPESSIKSEPSAPYNIPPLKRPDPLHTPPHPTNGHHPYPSPPHHDPDGVRVERSEEDEEEDEEETPRKWKGIESVFEAYQEYVDERGMERQVLHSQCRRLETQNYTLSLTAEQLSHSMAVRNSAPISTKCPQGSHIHSVHKAPISTKCPQGSHIHSVHKAPISTKCPQGPHIHKVSTRLPYLQSVHKAPISTVSTRLPYPQSVHKAPISTKCPQGSHIHKVSTRLPYPQSVHKAPISTKCLRVGVLI</sequence>
<keyword evidence="4" id="KW-1185">Reference proteome</keyword>
<gene>
    <name evidence="3" type="primary">LOC110502056</name>
</gene>